<keyword evidence="1" id="KW-0812">Transmembrane</keyword>
<evidence type="ECO:0000313" key="3">
    <source>
        <dbReference type="Proteomes" id="UP000518887"/>
    </source>
</evidence>
<evidence type="ECO:0000313" key="2">
    <source>
        <dbReference type="EMBL" id="MBB5225849.1"/>
    </source>
</evidence>
<keyword evidence="1" id="KW-0472">Membrane</keyword>
<dbReference type="AlphaFoldDB" id="A0A7W8G8J1"/>
<dbReference type="Gene3D" id="1.25.40.10">
    <property type="entry name" value="Tetratricopeptide repeat domain"/>
    <property type="match status" value="1"/>
</dbReference>
<sequence>MIEKTEKQTIETSLNSVLEKSKGIVFAVAAVVVVVIVAVAVFATVRSKSIEKGISQVDSIAYNLTNESKDLSETDIAARQDKALEELAKLSDKSGVVGLRANMLAAEINFAKKNYDQARSAWLKAIQAKGKNYTTSLCYYNAAVCSENLNDSENAIAYYKSASEDEDFLLVDHALFSLARVNEDAKKYDDAKAAYEKLNELHSSSSWAQLAKTRLIALKNAGNIQ</sequence>
<keyword evidence="3" id="KW-1185">Reference proteome</keyword>
<dbReference type="InterPro" id="IPR011990">
    <property type="entry name" value="TPR-like_helical_dom_sf"/>
</dbReference>
<reference evidence="2 3" key="1">
    <citation type="submission" date="2020-08" db="EMBL/GenBank/DDBJ databases">
        <title>Genomic Encyclopedia of Type Strains, Phase IV (KMG-IV): sequencing the most valuable type-strain genomes for metagenomic binning, comparative biology and taxonomic classification.</title>
        <authorList>
            <person name="Goeker M."/>
        </authorList>
    </citation>
    <scope>NUCLEOTIDE SEQUENCE [LARGE SCALE GENOMIC DNA]</scope>
    <source>
        <strain evidence="2 3">DSM 103462</strain>
    </source>
</reference>
<name>A0A7W8G8J1_9SPIR</name>
<feature type="transmembrane region" description="Helical" evidence="1">
    <location>
        <begin position="24"/>
        <end position="45"/>
    </location>
</feature>
<dbReference type="Proteomes" id="UP000518887">
    <property type="component" value="Unassembled WGS sequence"/>
</dbReference>
<protein>
    <submittedName>
        <fullName evidence="2">Tetratricopeptide (TPR) repeat protein</fullName>
    </submittedName>
</protein>
<evidence type="ECO:0000256" key="1">
    <source>
        <dbReference type="SAM" id="Phobius"/>
    </source>
</evidence>
<dbReference type="SUPFAM" id="SSF48452">
    <property type="entry name" value="TPR-like"/>
    <property type="match status" value="1"/>
</dbReference>
<dbReference type="Pfam" id="PF13174">
    <property type="entry name" value="TPR_6"/>
    <property type="match status" value="1"/>
</dbReference>
<organism evidence="2 3">
    <name type="scientific">Treponema ruminis</name>
    <dbReference type="NCBI Taxonomy" id="744515"/>
    <lineage>
        <taxon>Bacteria</taxon>
        <taxon>Pseudomonadati</taxon>
        <taxon>Spirochaetota</taxon>
        <taxon>Spirochaetia</taxon>
        <taxon>Spirochaetales</taxon>
        <taxon>Treponemataceae</taxon>
        <taxon>Treponema</taxon>
    </lineage>
</organism>
<dbReference type="SMART" id="SM00028">
    <property type="entry name" value="TPR"/>
    <property type="match status" value="3"/>
</dbReference>
<keyword evidence="1" id="KW-1133">Transmembrane helix</keyword>
<proteinExistence type="predicted"/>
<gene>
    <name evidence="2" type="ORF">HNP76_001206</name>
</gene>
<dbReference type="InterPro" id="IPR019734">
    <property type="entry name" value="TPR_rpt"/>
</dbReference>
<dbReference type="Pfam" id="PF13181">
    <property type="entry name" value="TPR_8"/>
    <property type="match status" value="1"/>
</dbReference>
<comment type="caution">
    <text evidence="2">The sequence shown here is derived from an EMBL/GenBank/DDBJ whole genome shotgun (WGS) entry which is preliminary data.</text>
</comment>
<dbReference type="EMBL" id="JACHFQ010000003">
    <property type="protein sequence ID" value="MBB5225849.1"/>
    <property type="molecule type" value="Genomic_DNA"/>
</dbReference>
<dbReference type="RefSeq" id="WP_184658523.1">
    <property type="nucleotide sequence ID" value="NZ_CP031518.1"/>
</dbReference>
<accession>A0A7W8G8J1</accession>